<feature type="compositionally biased region" description="Pro residues" evidence="2">
    <location>
        <begin position="201"/>
        <end position="210"/>
    </location>
</feature>
<dbReference type="GeneID" id="40311379"/>
<dbReference type="Proteomes" id="UP000224006">
    <property type="component" value="Chromosome VI"/>
</dbReference>
<feature type="compositionally biased region" description="Polar residues" evidence="2">
    <location>
        <begin position="221"/>
        <end position="231"/>
    </location>
</feature>
<evidence type="ECO:0000256" key="2">
    <source>
        <dbReference type="SAM" id="MobiDB-lite"/>
    </source>
</evidence>
<gene>
    <name evidence="3" type="ORF">BESB_064510</name>
</gene>
<accession>A0A2A9MG90</accession>
<dbReference type="PANTHER" id="PTHR33768">
    <property type="entry name" value="MIP11318P"/>
    <property type="match status" value="1"/>
</dbReference>
<dbReference type="AlphaFoldDB" id="A0A2A9MG90"/>
<dbReference type="OrthoDB" id="292876at2759"/>
<evidence type="ECO:0000256" key="1">
    <source>
        <dbReference type="ARBA" id="ARBA00008315"/>
    </source>
</evidence>
<name>A0A2A9MG90_BESBE</name>
<sequence>MHRAIVEGNRVCYERRVELERKLHEERLKAVKPVVRPTPPCHTPRCGRNLKYETLNHERFQEIDRENKMLLDKLCKIMVRPPCIATLAESRGPSSLNWKNRKDEEERIACNNKFTHQKIAEAKPLYTLEDWQKHTAFYARRFRNVCEYPAVLGMKEIPGQLRPGSANVTSRPDFTRGKPRLLRNFSAYRIPITPRCRRPPKPVPESPPPAKSRKKSPVSSHSPRASRTYLHSNDREYSRSLPEAAKSKRHT</sequence>
<proteinExistence type="inferred from homology"/>
<dbReference type="VEuPathDB" id="ToxoDB:BESB_064510"/>
<dbReference type="KEGG" id="bbes:BESB_064510"/>
<dbReference type="RefSeq" id="XP_029218429.1">
    <property type="nucleotide sequence ID" value="XM_029364846.1"/>
</dbReference>
<protein>
    <submittedName>
        <fullName evidence="3">Uncharacterized protein</fullName>
    </submittedName>
</protein>
<dbReference type="InterPro" id="IPR029488">
    <property type="entry name" value="Hmw/CFAP97"/>
</dbReference>
<feature type="region of interest" description="Disordered" evidence="2">
    <location>
        <begin position="158"/>
        <end position="180"/>
    </location>
</feature>
<evidence type="ECO:0000313" key="3">
    <source>
        <dbReference type="EMBL" id="PFH34420.1"/>
    </source>
</evidence>
<keyword evidence="4" id="KW-1185">Reference proteome</keyword>
<dbReference type="EMBL" id="NWUJ01000006">
    <property type="protein sequence ID" value="PFH34420.1"/>
    <property type="molecule type" value="Genomic_DNA"/>
</dbReference>
<comment type="similarity">
    <text evidence="1">Belongs to the CFAP97 family.</text>
</comment>
<dbReference type="Pfam" id="PF13879">
    <property type="entry name" value="Hmw_CFAP97"/>
    <property type="match status" value="1"/>
</dbReference>
<reference evidence="3 4" key="1">
    <citation type="submission" date="2017-09" db="EMBL/GenBank/DDBJ databases">
        <title>Genome sequencing of Besnoitia besnoiti strain Bb-Ger1.</title>
        <authorList>
            <person name="Schares G."/>
            <person name="Venepally P."/>
            <person name="Lorenzi H.A."/>
        </authorList>
    </citation>
    <scope>NUCLEOTIDE SEQUENCE [LARGE SCALE GENOMIC DNA]</scope>
    <source>
        <strain evidence="3 4">Bb-Ger1</strain>
    </source>
</reference>
<organism evidence="3 4">
    <name type="scientific">Besnoitia besnoiti</name>
    <name type="common">Apicomplexan protozoan</name>
    <dbReference type="NCBI Taxonomy" id="94643"/>
    <lineage>
        <taxon>Eukaryota</taxon>
        <taxon>Sar</taxon>
        <taxon>Alveolata</taxon>
        <taxon>Apicomplexa</taxon>
        <taxon>Conoidasida</taxon>
        <taxon>Coccidia</taxon>
        <taxon>Eucoccidiorida</taxon>
        <taxon>Eimeriorina</taxon>
        <taxon>Sarcocystidae</taxon>
        <taxon>Besnoitia</taxon>
    </lineage>
</organism>
<dbReference type="PANTHER" id="PTHR33768:SF3">
    <property type="entry name" value="MIP11318P"/>
    <property type="match status" value="1"/>
</dbReference>
<comment type="caution">
    <text evidence="3">The sequence shown here is derived from an EMBL/GenBank/DDBJ whole genome shotgun (WGS) entry which is preliminary data.</text>
</comment>
<feature type="region of interest" description="Disordered" evidence="2">
    <location>
        <begin position="192"/>
        <end position="251"/>
    </location>
</feature>
<evidence type="ECO:0000313" key="4">
    <source>
        <dbReference type="Proteomes" id="UP000224006"/>
    </source>
</evidence>
<dbReference type="InterPro" id="IPR038792">
    <property type="entry name" value="CFAP97D1/2"/>
</dbReference>